<keyword evidence="4" id="KW-1185">Reference proteome</keyword>
<organism evidence="3 4">
    <name type="scientific">Argiope bruennichi</name>
    <name type="common">Wasp spider</name>
    <name type="synonym">Aranea bruennichi</name>
    <dbReference type="NCBI Taxonomy" id="94029"/>
    <lineage>
        <taxon>Eukaryota</taxon>
        <taxon>Metazoa</taxon>
        <taxon>Ecdysozoa</taxon>
        <taxon>Arthropoda</taxon>
        <taxon>Chelicerata</taxon>
        <taxon>Arachnida</taxon>
        <taxon>Araneae</taxon>
        <taxon>Araneomorphae</taxon>
        <taxon>Entelegynae</taxon>
        <taxon>Araneoidea</taxon>
        <taxon>Araneidae</taxon>
        <taxon>Argiope</taxon>
    </lineage>
</organism>
<feature type="compositionally biased region" description="Acidic residues" evidence="2">
    <location>
        <begin position="553"/>
        <end position="564"/>
    </location>
</feature>
<feature type="region of interest" description="Disordered" evidence="2">
    <location>
        <begin position="471"/>
        <end position="495"/>
    </location>
</feature>
<keyword evidence="1" id="KW-0175">Coiled coil</keyword>
<reference evidence="3" key="2">
    <citation type="submission" date="2020-06" db="EMBL/GenBank/DDBJ databases">
        <authorList>
            <person name="Sheffer M."/>
        </authorList>
    </citation>
    <scope>NUCLEOTIDE SEQUENCE</scope>
</reference>
<dbReference type="EMBL" id="JABXBU010000030">
    <property type="protein sequence ID" value="KAF8784470.1"/>
    <property type="molecule type" value="Genomic_DNA"/>
</dbReference>
<feature type="region of interest" description="Disordered" evidence="2">
    <location>
        <begin position="613"/>
        <end position="632"/>
    </location>
</feature>
<feature type="region of interest" description="Disordered" evidence="2">
    <location>
        <begin position="264"/>
        <end position="284"/>
    </location>
</feature>
<evidence type="ECO:0000313" key="3">
    <source>
        <dbReference type="EMBL" id="KAF8784470.1"/>
    </source>
</evidence>
<feature type="coiled-coil region" evidence="1">
    <location>
        <begin position="674"/>
        <end position="724"/>
    </location>
</feature>
<feature type="region of interest" description="Disordered" evidence="2">
    <location>
        <begin position="873"/>
        <end position="899"/>
    </location>
</feature>
<feature type="compositionally biased region" description="Basic and acidic residues" evidence="2">
    <location>
        <begin position="954"/>
        <end position="967"/>
    </location>
</feature>
<feature type="compositionally biased region" description="Basic and acidic residues" evidence="2">
    <location>
        <begin position="538"/>
        <end position="552"/>
    </location>
</feature>
<comment type="caution">
    <text evidence="3">The sequence shown here is derived from an EMBL/GenBank/DDBJ whole genome shotgun (WGS) entry which is preliminary data.</text>
</comment>
<dbReference type="AlphaFoldDB" id="A0A8T0F4W4"/>
<dbReference type="Proteomes" id="UP000807504">
    <property type="component" value="Unassembled WGS sequence"/>
</dbReference>
<sequence length="999" mass="116570">MEIWFVFKYFANDFLESKGSHYKSERRSETLRADRVALTNDMAFTVAFALLLLPFSAVEGTFGVQIFGPHFSPFGISQSNGWIGLKSFPSHSESSETLNSEYSHALYPIGKHQYLRIPVKGGLKVVPAPKNLDLFKGTHDYLKHVPLVKKPPLTSFGGYHFQDSSYLAKNSERPLISVPGTGNSIILIHGHPLNHHAQLHTASYLDDISLSGIHSYKPIKTVKSILESYPHSKSHPVLKLKDKYGSSLISSDHKGHSYPSLVYKTPHVEDSGSKHELPHSQHHSIGDSLLYKHKSDVAHSLIPSHHSGVGHELTHVHHSDIEHDSLHDHHSDTEEFLHDHHSDIEHDLSHEHHSDIEHDLSHEHQSEITHDVHDHHSDIRHSLSHGHHSDIAHDVHDHHSDIAHEVHDHHSDIAHDVHDHHSDVTHHVHGHHSNIAHDVHDHHSIAHDVHDHHSDIAHDIHDHHADIEHDVHDHHSDTGHDLSHEHHSDIGHDLSHEHHSDIAHDVQDRHSDIEHDVHDRHSDIEHDLSHNYHSDIEHSHHSFHDSDHSNIHDDDEDDEEEDVEEHGLDIDEEHDVSSHAEEEHNTYAKKIRDYKLLRLAKKILKPIAKTEEKIEEKPTEEETDKNSKKKFPPSKYFKNYHKIVKQEKIEDIEEKVMESMKEKIMEKMKEEIMKNMKEEMVENLSKKMMEKMKEEMIGGIGEKLEEIDEETEEMDEKIEEINDNLDHVPIPRRPNIKFANPSYIPRETETGKYHKREDTYKIFHKIHHKSPIIEREDIRKLYDKYHVHRQTNLEESHPSHPYIPKILSHEVVKYSGGRHPVRPVHKYVEQTYYTTEQPQKAEDVEKEHKYFHEIPVKVEQQEQLQEEDYKPKFPIKTKSDSFGNTQSHSYRESQRSKHVRYEYKPKISLPRGRSKIYRNYEQPRTSSYAVEIQHSRRHGNAKKDATENYRLTPKKTEVDRHERQQKENDEEDFDYLESQLSFTEESLAGKKFGDKLRKE</sequence>
<evidence type="ECO:0000256" key="1">
    <source>
        <dbReference type="SAM" id="Coils"/>
    </source>
</evidence>
<reference evidence="3" key="1">
    <citation type="journal article" date="2020" name="bioRxiv">
        <title>Chromosome-level reference genome of the European wasp spider Argiope bruennichi: a resource for studies on range expansion and evolutionary adaptation.</title>
        <authorList>
            <person name="Sheffer M.M."/>
            <person name="Hoppe A."/>
            <person name="Krehenwinkel H."/>
            <person name="Uhl G."/>
            <person name="Kuss A.W."/>
            <person name="Jensen L."/>
            <person name="Jensen C."/>
            <person name="Gillespie R.G."/>
            <person name="Hoff K.J."/>
            <person name="Prost S."/>
        </authorList>
    </citation>
    <scope>NUCLEOTIDE SEQUENCE</scope>
</reference>
<evidence type="ECO:0000256" key="2">
    <source>
        <dbReference type="SAM" id="MobiDB-lite"/>
    </source>
</evidence>
<feature type="compositionally biased region" description="Basic and acidic residues" evidence="2">
    <location>
        <begin position="889"/>
        <end position="899"/>
    </location>
</feature>
<protein>
    <submittedName>
        <fullName evidence="3">Uncharacterized protein</fullName>
    </submittedName>
</protein>
<feature type="region of interest" description="Disordered" evidence="2">
    <location>
        <begin position="538"/>
        <end position="565"/>
    </location>
</feature>
<feature type="compositionally biased region" description="Basic and acidic residues" evidence="2">
    <location>
        <begin position="266"/>
        <end position="279"/>
    </location>
</feature>
<accession>A0A8T0F4W4</accession>
<feature type="region of interest" description="Disordered" evidence="2">
    <location>
        <begin position="927"/>
        <end position="975"/>
    </location>
</feature>
<dbReference type="CDD" id="cd23992">
    <property type="entry name" value="PBP_GOBP"/>
    <property type="match status" value="1"/>
</dbReference>
<evidence type="ECO:0000313" key="4">
    <source>
        <dbReference type="Proteomes" id="UP000807504"/>
    </source>
</evidence>
<gene>
    <name evidence="3" type="ORF">HNY73_010144</name>
</gene>
<name>A0A8T0F4W4_ARGBR</name>
<proteinExistence type="predicted"/>